<dbReference type="OrthoDB" id="1251584at2"/>
<organism evidence="2 3">
    <name type="scientific">Chryseobacterium oleae</name>
    <dbReference type="NCBI Taxonomy" id="491207"/>
    <lineage>
        <taxon>Bacteria</taxon>
        <taxon>Pseudomonadati</taxon>
        <taxon>Bacteroidota</taxon>
        <taxon>Flavobacteriia</taxon>
        <taxon>Flavobacteriales</taxon>
        <taxon>Weeksellaceae</taxon>
        <taxon>Chryseobacterium group</taxon>
        <taxon>Chryseobacterium</taxon>
    </lineage>
</organism>
<dbReference type="RefSeq" id="WP_090023644.1">
    <property type="nucleotide sequence ID" value="NZ_FOVD01000001.1"/>
</dbReference>
<keyword evidence="1" id="KW-0732">Signal</keyword>
<feature type="chain" id="PRO_5011716598" evidence="1">
    <location>
        <begin position="19"/>
        <end position="187"/>
    </location>
</feature>
<proteinExistence type="predicted"/>
<name>A0A1I4WHP3_CHROL</name>
<feature type="signal peptide" evidence="1">
    <location>
        <begin position="1"/>
        <end position="18"/>
    </location>
</feature>
<evidence type="ECO:0000313" key="3">
    <source>
        <dbReference type="Proteomes" id="UP000198769"/>
    </source>
</evidence>
<dbReference type="Proteomes" id="UP000198769">
    <property type="component" value="Unassembled WGS sequence"/>
</dbReference>
<keyword evidence="3" id="KW-1185">Reference proteome</keyword>
<accession>A0A1I4WHP3</accession>
<gene>
    <name evidence="2" type="ORF">SAMN05421594_1201</name>
</gene>
<sequence length="187" mass="20203">MKKILTILGITVASFAYSQGGTLVVNNYTPYDYYGAIMANNFSGGCYPYVSPNTPNSMITVPANANMGTGTELRYVNYKDQYTSSLYPINEWNVSVSATTTQQRLWNHPAVGPASPVGLNTKWGHTKFQMFYAGTTNNVPGYNANLGLAGNPCTGASDNFTTISGANSAEMFIISSGGINYTYIQLY</sequence>
<protein>
    <submittedName>
        <fullName evidence="2">Uncharacterized protein</fullName>
    </submittedName>
</protein>
<evidence type="ECO:0000256" key="1">
    <source>
        <dbReference type="SAM" id="SignalP"/>
    </source>
</evidence>
<dbReference type="EMBL" id="FOVD01000001">
    <property type="protein sequence ID" value="SFN12790.1"/>
    <property type="molecule type" value="Genomic_DNA"/>
</dbReference>
<evidence type="ECO:0000313" key="2">
    <source>
        <dbReference type="EMBL" id="SFN12790.1"/>
    </source>
</evidence>
<dbReference type="AlphaFoldDB" id="A0A1I4WHP3"/>
<reference evidence="3" key="1">
    <citation type="submission" date="2016-10" db="EMBL/GenBank/DDBJ databases">
        <authorList>
            <person name="Varghese N."/>
            <person name="Submissions S."/>
        </authorList>
    </citation>
    <scope>NUCLEOTIDE SEQUENCE [LARGE SCALE GENOMIC DNA]</scope>
    <source>
        <strain evidence="3">DSM 25575</strain>
    </source>
</reference>